<evidence type="ECO:0000256" key="6">
    <source>
        <dbReference type="ARBA" id="ARBA00074434"/>
    </source>
</evidence>
<organism evidence="12 13">
    <name type="scientific">Tursiops truncatus</name>
    <name type="common">Atlantic bottle-nosed dolphin</name>
    <name type="synonym">Delphinus truncatus</name>
    <dbReference type="NCBI Taxonomy" id="9739"/>
    <lineage>
        <taxon>Eukaryota</taxon>
        <taxon>Metazoa</taxon>
        <taxon>Chordata</taxon>
        <taxon>Craniata</taxon>
        <taxon>Vertebrata</taxon>
        <taxon>Euteleostomi</taxon>
        <taxon>Mammalia</taxon>
        <taxon>Eutheria</taxon>
        <taxon>Laurasiatheria</taxon>
        <taxon>Artiodactyla</taxon>
        <taxon>Whippomorpha</taxon>
        <taxon>Cetacea</taxon>
        <taxon>Odontoceti</taxon>
        <taxon>Delphinidae</taxon>
        <taxon>Tursiops</taxon>
    </lineage>
</organism>
<dbReference type="GO" id="GO:0016925">
    <property type="term" value="P:protein sumoylation"/>
    <property type="evidence" value="ECO:0007669"/>
    <property type="project" value="TreeGrafter"/>
</dbReference>
<comment type="function">
    <text evidence="5">SUMO E3 ligase that acts as a regulator of crossing-over during meiosis: required to couple chromosome synapsis to the formation of crossover-specific recombination complexes. Localizes to recombination sites and stabilizes meiosis-specific recombination factors, such as MutS-gamma complex proteins (MSH4 and MSH5) and TEX11. May mediate sumoylation of target proteins MSH4 and/or MSH5, leading to enhance their binding to recombination sites. Acts as a limiting factor for crossover designation and/or reinforcement and plays an antagonist role with CCNB1IP1/HEI10 in the regulation of meiotic recombination.</text>
</comment>
<dbReference type="GO" id="GO:0016874">
    <property type="term" value="F:ligase activity"/>
    <property type="evidence" value="ECO:0007669"/>
    <property type="project" value="UniProtKB-KW"/>
</dbReference>
<feature type="region of interest" description="Disordered" evidence="10">
    <location>
        <begin position="134"/>
        <end position="157"/>
    </location>
</feature>
<dbReference type="FunFam" id="3.30.40.10:FF:000839">
    <property type="entry name" value="Ring finger protein 212"/>
    <property type="match status" value="1"/>
</dbReference>
<keyword evidence="1" id="KW-0479">Metal-binding</keyword>
<evidence type="ECO:0000256" key="4">
    <source>
        <dbReference type="ARBA" id="ARBA00023254"/>
    </source>
</evidence>
<dbReference type="InterPro" id="IPR001841">
    <property type="entry name" value="Znf_RING"/>
</dbReference>
<keyword evidence="2 9" id="KW-0863">Zinc-finger</keyword>
<keyword evidence="3" id="KW-0862">Zinc</keyword>
<evidence type="ECO:0000313" key="12">
    <source>
        <dbReference type="Proteomes" id="UP000245320"/>
    </source>
</evidence>
<dbReference type="GO" id="GO:0007131">
    <property type="term" value="P:reciprocal meiotic recombination"/>
    <property type="evidence" value="ECO:0007669"/>
    <property type="project" value="InterPro"/>
</dbReference>
<dbReference type="PROSITE" id="PS00518">
    <property type="entry name" value="ZF_RING_1"/>
    <property type="match status" value="1"/>
</dbReference>
<feature type="compositionally biased region" description="Polar residues" evidence="10">
    <location>
        <begin position="134"/>
        <end position="144"/>
    </location>
</feature>
<keyword evidence="12" id="KW-1185">Reference proteome</keyword>
<evidence type="ECO:0000256" key="5">
    <source>
        <dbReference type="ARBA" id="ARBA00059057"/>
    </source>
</evidence>
<dbReference type="GO" id="GO:0008270">
    <property type="term" value="F:zinc ion binding"/>
    <property type="evidence" value="ECO:0007669"/>
    <property type="project" value="UniProtKB-KW"/>
</dbReference>
<feature type="domain" description="RING-type" evidence="11">
    <location>
        <begin position="7"/>
        <end position="46"/>
    </location>
</feature>
<evidence type="ECO:0000256" key="10">
    <source>
        <dbReference type="SAM" id="MobiDB-lite"/>
    </source>
</evidence>
<sequence length="210" mass="23210">MAGWVFCNRCFQPPQGTACFSLTNCGHVYCDVCLRKGKRDECLICKVPCRTVLLSKRTDSDIQALFMGIDGLCRKYARETSQVLEFQEKHRRRLLAFYGEKISQLEESLRKSALRMGQPQSVRLSQQTACSTIKTPVSTPSTKPNGPLFLPPDSSASARVESMEVDLTPSPRRKREVATGLTRISLLSPPRDGRMGPLAAALAPEHPVGA</sequence>
<dbReference type="AlphaFoldDB" id="A0A6J3RFR7"/>
<dbReference type="Proteomes" id="UP000245320">
    <property type="component" value="Chromosome 5"/>
</dbReference>
<dbReference type="OrthoDB" id="2535391at2759"/>
<keyword evidence="4" id="KW-0469">Meiosis</keyword>
<dbReference type="Pfam" id="PF14634">
    <property type="entry name" value="zf-RING_5"/>
    <property type="match status" value="1"/>
</dbReference>
<evidence type="ECO:0000256" key="1">
    <source>
        <dbReference type="ARBA" id="ARBA00022723"/>
    </source>
</evidence>
<evidence type="ECO:0000256" key="7">
    <source>
        <dbReference type="ARBA" id="ARBA00080634"/>
    </source>
</evidence>
<dbReference type="GO" id="GO:0000795">
    <property type="term" value="C:synaptonemal complex"/>
    <property type="evidence" value="ECO:0007669"/>
    <property type="project" value="InterPro"/>
</dbReference>
<keyword evidence="13" id="KW-0436">Ligase</keyword>
<dbReference type="InParanoid" id="A0A6J3RFR7"/>
<proteinExistence type="predicted"/>
<evidence type="ECO:0000256" key="3">
    <source>
        <dbReference type="ARBA" id="ARBA00022833"/>
    </source>
</evidence>
<dbReference type="InterPro" id="IPR017907">
    <property type="entry name" value="Znf_RING_CS"/>
</dbReference>
<evidence type="ECO:0000256" key="9">
    <source>
        <dbReference type="PROSITE-ProRule" id="PRU00175"/>
    </source>
</evidence>
<dbReference type="CTD" id="285498"/>
<reference evidence="13" key="1">
    <citation type="submission" date="2025-08" db="UniProtKB">
        <authorList>
            <consortium name="RefSeq"/>
        </authorList>
    </citation>
    <scope>IDENTIFICATION</scope>
    <source>
        <tissue evidence="13">Spleen</tissue>
    </source>
</reference>
<dbReference type="InterPro" id="IPR042123">
    <property type="entry name" value="Zip3/RNF212-like"/>
</dbReference>
<dbReference type="RefSeq" id="XP_033713324.1">
    <property type="nucleotide sequence ID" value="XM_033857433.1"/>
</dbReference>
<evidence type="ECO:0000256" key="8">
    <source>
        <dbReference type="ARBA" id="ARBA00083473"/>
    </source>
</evidence>
<dbReference type="PANTHER" id="PTHR22663">
    <property type="entry name" value="RING FINGER PROTEIN NARYA-RELATED"/>
    <property type="match status" value="1"/>
</dbReference>
<dbReference type="CDD" id="cd16746">
    <property type="entry name" value="RING-HC_RNF212"/>
    <property type="match status" value="1"/>
</dbReference>
<gene>
    <name evidence="13" type="primary">RNF212</name>
</gene>
<dbReference type="GO" id="GO:0007129">
    <property type="term" value="P:homologous chromosome pairing at meiosis"/>
    <property type="evidence" value="ECO:0007669"/>
    <property type="project" value="TreeGrafter"/>
</dbReference>
<protein>
    <recommendedName>
        <fullName evidence="6">Probable E3 SUMO-protein ligase RNF212</fullName>
    </recommendedName>
    <alternativeName>
        <fullName evidence="8">Probable E3 SUMO-protein transferase RNF212</fullName>
    </alternativeName>
    <alternativeName>
        <fullName evidence="7">RING finger protein 212</fullName>
    </alternativeName>
</protein>
<name>A0A6J3RFR7_TURTR</name>
<dbReference type="PROSITE" id="PS50089">
    <property type="entry name" value="ZF_RING_2"/>
    <property type="match status" value="1"/>
</dbReference>
<evidence type="ECO:0000259" key="11">
    <source>
        <dbReference type="PROSITE" id="PS50089"/>
    </source>
</evidence>
<accession>A0A6J3RFR7</accession>
<feature type="region of interest" description="Disordered" evidence="10">
    <location>
        <begin position="186"/>
        <end position="210"/>
    </location>
</feature>
<evidence type="ECO:0000313" key="13">
    <source>
        <dbReference type="RefSeq" id="XP_033713324.1"/>
    </source>
</evidence>
<dbReference type="PANTHER" id="PTHR22663:SF21">
    <property type="entry name" value="E3 SUMO-PROTEIN LIGASE RNF212-RELATED"/>
    <property type="match status" value="1"/>
</dbReference>
<dbReference type="GO" id="GO:0019789">
    <property type="term" value="F:SUMO transferase activity"/>
    <property type="evidence" value="ECO:0007669"/>
    <property type="project" value="InterPro"/>
</dbReference>
<evidence type="ECO:0000256" key="2">
    <source>
        <dbReference type="ARBA" id="ARBA00022771"/>
    </source>
</evidence>